<evidence type="ECO:0000256" key="2">
    <source>
        <dbReference type="ARBA" id="ARBA00022833"/>
    </source>
</evidence>
<dbReference type="GO" id="GO:0008270">
    <property type="term" value="F:zinc ion binding"/>
    <property type="evidence" value="ECO:0007669"/>
    <property type="project" value="UniProtKB-KW"/>
</dbReference>
<dbReference type="CDD" id="cd16494">
    <property type="entry name" value="RING-CH-C4HC3_ZSWM2"/>
    <property type="match status" value="1"/>
</dbReference>
<keyword evidence="2" id="KW-0862">Zinc</keyword>
<organism evidence="6 7">
    <name type="scientific">Schistosoma mekongi</name>
    <name type="common">Parasitic worm</name>
    <dbReference type="NCBI Taxonomy" id="38744"/>
    <lineage>
        <taxon>Eukaryota</taxon>
        <taxon>Metazoa</taxon>
        <taxon>Spiralia</taxon>
        <taxon>Lophotrochozoa</taxon>
        <taxon>Platyhelminthes</taxon>
        <taxon>Trematoda</taxon>
        <taxon>Digenea</taxon>
        <taxon>Strigeidida</taxon>
        <taxon>Schistosomatoidea</taxon>
        <taxon>Schistosomatidae</taxon>
        <taxon>Schistosoma</taxon>
    </lineage>
</organism>
<dbReference type="PANTHER" id="PTHR21540:SF3">
    <property type="entry name" value="E3 UBIQUITIN-PROTEIN LIGASE ZSWIM2"/>
    <property type="match status" value="1"/>
</dbReference>
<dbReference type="GO" id="GO:0061630">
    <property type="term" value="F:ubiquitin protein ligase activity"/>
    <property type="evidence" value="ECO:0007669"/>
    <property type="project" value="InterPro"/>
</dbReference>
<evidence type="ECO:0000313" key="6">
    <source>
        <dbReference type="EMBL" id="KAK4469433.1"/>
    </source>
</evidence>
<evidence type="ECO:0000313" key="7">
    <source>
        <dbReference type="Proteomes" id="UP001292079"/>
    </source>
</evidence>
<dbReference type="Gene3D" id="3.30.40.10">
    <property type="entry name" value="Zinc/RING finger domain, C3HC4 (zinc finger)"/>
    <property type="match status" value="2"/>
</dbReference>
<accession>A0AAE2D2U6</accession>
<dbReference type="SMART" id="SM00184">
    <property type="entry name" value="RING"/>
    <property type="match status" value="2"/>
</dbReference>
<proteinExistence type="predicted"/>
<dbReference type="SUPFAM" id="SSF57850">
    <property type="entry name" value="RING/U-box"/>
    <property type="match status" value="3"/>
</dbReference>
<evidence type="ECO:0000256" key="3">
    <source>
        <dbReference type="PROSITE-ProRule" id="PRU00175"/>
    </source>
</evidence>
<reference evidence="6" key="1">
    <citation type="submission" date="2022-04" db="EMBL/GenBank/DDBJ databases">
        <authorList>
            <person name="Xu L."/>
            <person name="Lv Z."/>
        </authorList>
    </citation>
    <scope>NUCLEOTIDE SEQUENCE</scope>
    <source>
        <strain evidence="6">LV_2022a</strain>
    </source>
</reference>
<comment type="caution">
    <text evidence="6">The sequence shown here is derived from an EMBL/GenBank/DDBJ whole genome shotgun (WGS) entry which is preliminary data.</text>
</comment>
<evidence type="ECO:0000259" key="5">
    <source>
        <dbReference type="PROSITE" id="PS50089"/>
    </source>
</evidence>
<gene>
    <name evidence="6" type="ORF">MN116_006986</name>
</gene>
<reference evidence="6" key="2">
    <citation type="journal article" date="2023" name="Infect Dis Poverty">
        <title>Chromosome-scale genome of the human blood fluke Schistosoma mekongi and its implications for public health.</title>
        <authorList>
            <person name="Zhou M."/>
            <person name="Xu L."/>
            <person name="Xu D."/>
            <person name="Chen W."/>
            <person name="Khan J."/>
            <person name="Hu Y."/>
            <person name="Huang H."/>
            <person name="Wei H."/>
            <person name="Zhang Y."/>
            <person name="Chusongsang P."/>
            <person name="Tanasarnprasert K."/>
            <person name="Hu X."/>
            <person name="Limpanont Y."/>
            <person name="Lv Z."/>
        </authorList>
    </citation>
    <scope>NUCLEOTIDE SEQUENCE</scope>
    <source>
        <strain evidence="6">LV_2022a</strain>
    </source>
</reference>
<feature type="region of interest" description="Disordered" evidence="4">
    <location>
        <begin position="319"/>
        <end position="340"/>
    </location>
</feature>
<sequence>MVIEIERFNYKVSYQVKRPDSVRKNQEDAQNATIYILKQYGPTYYLLQDHTEQKYKLLFNTQRKIEENDICPICQEYFFSRIRLPVTFCRKNCGNSIHIRCMKVWTDYQRKQNSLGSLDYIKCPICREDFAPLHILLREFTESLNAENKKSTKCKPISKITITDQDNDIRKKLNLETIPAKHLNTRCLSCLCSPILGNIYRCEICHQLGQEENLNPFLCSTCFRCDKHLQHNLFVYRETPYGRWLDVPPSRGAIKNHFGQLINKLQDTSESFQLSSTENCNHLLFNEGNKPLQLAELAYIRQWTIKLPRNRSEFIISKTSDSENSNDNKTELKKMSPMSSTGLLSPGRQCLLCLMSFKVNDKVRQLSPGCQHIFHSDCIDPWLLHKSSTCPIDEILVQPEKTINEKSLTNCKQRQKTNELLNDNLNELKILAKHIERKPKIKAKPINKVTSRVENSFRGRILQ</sequence>
<dbReference type="Proteomes" id="UP001292079">
    <property type="component" value="Unassembled WGS sequence"/>
</dbReference>
<dbReference type="PROSITE" id="PS50089">
    <property type="entry name" value="ZF_RING_2"/>
    <property type="match status" value="2"/>
</dbReference>
<feature type="domain" description="RING-type" evidence="5">
    <location>
        <begin position="350"/>
        <end position="394"/>
    </location>
</feature>
<keyword evidence="7" id="KW-1185">Reference proteome</keyword>
<protein>
    <recommendedName>
        <fullName evidence="5">RING-type domain-containing protein</fullName>
    </recommendedName>
</protein>
<evidence type="ECO:0000256" key="1">
    <source>
        <dbReference type="ARBA" id="ARBA00022771"/>
    </source>
</evidence>
<dbReference type="PANTHER" id="PTHR21540">
    <property type="entry name" value="RING FINGER AND SWIM DOMAIN-CONTAINING PROTEIN 2"/>
    <property type="match status" value="1"/>
</dbReference>
<keyword evidence="1 3" id="KW-0863">Zinc-finger</keyword>
<keyword evidence="1 3" id="KW-0479">Metal-binding</keyword>
<dbReference type="InterPro" id="IPR039903">
    <property type="entry name" value="Zswim2"/>
</dbReference>
<dbReference type="AlphaFoldDB" id="A0AAE2D2U6"/>
<name>A0AAE2D2U6_SCHME</name>
<dbReference type="InterPro" id="IPR013083">
    <property type="entry name" value="Znf_RING/FYVE/PHD"/>
</dbReference>
<dbReference type="InterPro" id="IPR001841">
    <property type="entry name" value="Znf_RING"/>
</dbReference>
<dbReference type="Pfam" id="PF13639">
    <property type="entry name" value="zf-RING_2"/>
    <property type="match status" value="1"/>
</dbReference>
<dbReference type="EMBL" id="JALJAT010000005">
    <property type="protein sequence ID" value="KAK4469433.1"/>
    <property type="molecule type" value="Genomic_DNA"/>
</dbReference>
<evidence type="ECO:0000256" key="4">
    <source>
        <dbReference type="SAM" id="MobiDB-lite"/>
    </source>
</evidence>
<feature type="domain" description="RING-type" evidence="5">
    <location>
        <begin position="71"/>
        <end position="127"/>
    </location>
</feature>